<dbReference type="EMBL" id="MU858113">
    <property type="protein sequence ID" value="KAK4213200.1"/>
    <property type="molecule type" value="Genomic_DNA"/>
</dbReference>
<name>A0AAN6Y8C1_9PEZI</name>
<proteinExistence type="predicted"/>
<reference evidence="1" key="1">
    <citation type="journal article" date="2023" name="Mol. Phylogenet. Evol.">
        <title>Genome-scale phylogeny and comparative genomics of the fungal order Sordariales.</title>
        <authorList>
            <person name="Hensen N."/>
            <person name="Bonometti L."/>
            <person name="Westerberg I."/>
            <person name="Brannstrom I.O."/>
            <person name="Guillou S."/>
            <person name="Cros-Aarteil S."/>
            <person name="Calhoun S."/>
            <person name="Haridas S."/>
            <person name="Kuo A."/>
            <person name="Mondo S."/>
            <person name="Pangilinan J."/>
            <person name="Riley R."/>
            <person name="LaButti K."/>
            <person name="Andreopoulos B."/>
            <person name="Lipzen A."/>
            <person name="Chen C."/>
            <person name="Yan M."/>
            <person name="Daum C."/>
            <person name="Ng V."/>
            <person name="Clum A."/>
            <person name="Steindorff A."/>
            <person name="Ohm R.A."/>
            <person name="Martin F."/>
            <person name="Silar P."/>
            <person name="Natvig D.O."/>
            <person name="Lalanne C."/>
            <person name="Gautier V."/>
            <person name="Ament-Velasquez S.L."/>
            <person name="Kruys A."/>
            <person name="Hutchinson M.I."/>
            <person name="Powell A.J."/>
            <person name="Barry K."/>
            <person name="Miller A.N."/>
            <person name="Grigoriev I.V."/>
            <person name="Debuchy R."/>
            <person name="Gladieux P."/>
            <person name="Hiltunen Thoren M."/>
            <person name="Johannesson H."/>
        </authorList>
    </citation>
    <scope>NUCLEOTIDE SEQUENCE</scope>
    <source>
        <strain evidence="1">PSN293</strain>
    </source>
</reference>
<dbReference type="InterPro" id="IPR036291">
    <property type="entry name" value="NAD(P)-bd_dom_sf"/>
</dbReference>
<dbReference type="Proteomes" id="UP001301769">
    <property type="component" value="Unassembled WGS sequence"/>
</dbReference>
<dbReference type="PANTHER" id="PTHR43162:SF1">
    <property type="entry name" value="PRESTALK A DIFFERENTIATION PROTEIN A"/>
    <property type="match status" value="1"/>
</dbReference>
<gene>
    <name evidence="1" type="ORF">QBC37DRAFT_400815</name>
</gene>
<dbReference type="Gene3D" id="3.40.50.720">
    <property type="entry name" value="NAD(P)-binding Rossmann-like Domain"/>
    <property type="match status" value="1"/>
</dbReference>
<organism evidence="1 2">
    <name type="scientific">Rhypophila decipiens</name>
    <dbReference type="NCBI Taxonomy" id="261697"/>
    <lineage>
        <taxon>Eukaryota</taxon>
        <taxon>Fungi</taxon>
        <taxon>Dikarya</taxon>
        <taxon>Ascomycota</taxon>
        <taxon>Pezizomycotina</taxon>
        <taxon>Sordariomycetes</taxon>
        <taxon>Sordariomycetidae</taxon>
        <taxon>Sordariales</taxon>
        <taxon>Naviculisporaceae</taxon>
        <taxon>Rhypophila</taxon>
    </lineage>
</organism>
<keyword evidence="2" id="KW-1185">Reference proteome</keyword>
<dbReference type="InterPro" id="IPR051604">
    <property type="entry name" value="Ergot_Alk_Oxidoreductase"/>
</dbReference>
<accession>A0AAN6Y8C1</accession>
<dbReference type="PANTHER" id="PTHR43162">
    <property type="match status" value="1"/>
</dbReference>
<evidence type="ECO:0000313" key="2">
    <source>
        <dbReference type="Proteomes" id="UP001301769"/>
    </source>
</evidence>
<dbReference type="SUPFAM" id="SSF51735">
    <property type="entry name" value="NAD(P)-binding Rossmann-fold domains"/>
    <property type="match status" value="1"/>
</dbReference>
<evidence type="ECO:0000313" key="1">
    <source>
        <dbReference type="EMBL" id="KAK4213200.1"/>
    </source>
</evidence>
<comment type="caution">
    <text evidence="1">The sequence shown here is derived from an EMBL/GenBank/DDBJ whole genome shotgun (WGS) entry which is preliminary data.</text>
</comment>
<dbReference type="AlphaFoldDB" id="A0AAN6Y8C1"/>
<evidence type="ECO:0008006" key="3">
    <source>
        <dbReference type="Google" id="ProtNLM"/>
    </source>
</evidence>
<dbReference type="Gene3D" id="3.90.25.10">
    <property type="entry name" value="UDP-galactose 4-epimerase, domain 1"/>
    <property type="match status" value="1"/>
</dbReference>
<reference evidence="1" key="2">
    <citation type="submission" date="2023-05" db="EMBL/GenBank/DDBJ databases">
        <authorList>
            <consortium name="Lawrence Berkeley National Laboratory"/>
            <person name="Steindorff A."/>
            <person name="Hensen N."/>
            <person name="Bonometti L."/>
            <person name="Westerberg I."/>
            <person name="Brannstrom I.O."/>
            <person name="Guillou S."/>
            <person name="Cros-Aarteil S."/>
            <person name="Calhoun S."/>
            <person name="Haridas S."/>
            <person name="Kuo A."/>
            <person name="Mondo S."/>
            <person name="Pangilinan J."/>
            <person name="Riley R."/>
            <person name="Labutti K."/>
            <person name="Andreopoulos B."/>
            <person name="Lipzen A."/>
            <person name="Chen C."/>
            <person name="Yanf M."/>
            <person name="Daum C."/>
            <person name="Ng V."/>
            <person name="Clum A."/>
            <person name="Ohm R."/>
            <person name="Martin F."/>
            <person name="Silar P."/>
            <person name="Natvig D."/>
            <person name="Lalanne C."/>
            <person name="Gautier V."/>
            <person name="Ament-Velasquez S.L."/>
            <person name="Kruys A."/>
            <person name="Hutchinson M.I."/>
            <person name="Powell A.J."/>
            <person name="Barry K."/>
            <person name="Miller A.N."/>
            <person name="Grigoriev I.V."/>
            <person name="Debuchy R."/>
            <person name="Gladieux P."/>
            <person name="Thoren M.H."/>
            <person name="Johannesson H."/>
        </authorList>
    </citation>
    <scope>NUCLEOTIDE SEQUENCE</scope>
    <source>
        <strain evidence="1">PSN293</strain>
    </source>
</reference>
<sequence>MSTQITVTVLPASTKAGEETIRALLALALLNSDTKLSIKAIYRDPSKAPAGFTSLPENKFSAVKGDVGDLSTLDFTDSNVVFYIPPPTYDGTDTEKWAHLTAKNIKTALNSAAGGKVKKLVLFSAIGAQHPDGIGILKLNHITDAILTGGEDVEVHEKVVIRPGYFVEGFASFLEEALGPTASISSWLTPLDYRAPVVSVKDIASTCAKEILKPFSPSGITSPRYIKIFGPRHYSAQDLHQAISTALDRKDIKLNPVSPEHLAEYFGQVLPEQYVQEFVDMTTAVLPGGVMADDFGYDDVDENHVVVRGETALVDAIRVVYEGLLRKEEGRKGAAN</sequence>
<protein>
    <recommendedName>
        <fullName evidence="3">NAD(P)-binding domain-containing protein</fullName>
    </recommendedName>
</protein>